<feature type="transmembrane region" description="Helical" evidence="2">
    <location>
        <begin position="289"/>
        <end position="313"/>
    </location>
</feature>
<evidence type="ECO:0000256" key="1">
    <source>
        <dbReference type="SAM" id="MobiDB-lite"/>
    </source>
</evidence>
<dbReference type="Proteomes" id="UP000832041">
    <property type="component" value="Chromosome"/>
</dbReference>
<sequence>MVNTRNTEEARTRALRGLVEQGTLTAEQARAVEAALREAEDAGSPARWTEIIGFVGGGLVFAGVVSLMAFSWEDLARTARVGLLAAVAVLAGLGGLAAAGTRLLGRGPVPDTRRRVGGTLFVLAAVAAGLALGSALEPDTAAAPTLLGLALAALGYAAAPTAVGLLACGAASVWALWSVLEETGLTGSETLPYGLATVALGLLWGAAAVRLPNQRTGLVVAAGFALFGAQLPLFDGQDHALLSYTLTTAVAVLCLVLYRWWRVWVLIGAGVVGLTLAVPEAIWDWTDGAIGGALLLLVVGLVLLAASGLGLLLHRGAAQQRPRPTAGAAGPEGPAGGLPAA</sequence>
<keyword evidence="2" id="KW-0472">Membrane</keyword>
<protein>
    <submittedName>
        <fullName evidence="4">DUF2157 domain-containing protein</fullName>
    </submittedName>
</protein>
<keyword evidence="5" id="KW-1185">Reference proteome</keyword>
<gene>
    <name evidence="4" type="ORF">FOF52_11700</name>
</gene>
<feature type="domain" description="DUF2157" evidence="3">
    <location>
        <begin position="18"/>
        <end position="132"/>
    </location>
</feature>
<keyword evidence="2" id="KW-1133">Transmembrane helix</keyword>
<feature type="transmembrane region" description="Helical" evidence="2">
    <location>
        <begin position="51"/>
        <end position="70"/>
    </location>
</feature>
<feature type="transmembrane region" description="Helical" evidence="2">
    <location>
        <begin position="82"/>
        <end position="104"/>
    </location>
</feature>
<dbReference type="RefSeq" id="WP_248590012.1">
    <property type="nucleotide sequence ID" value="NZ_BAABEB010000002.1"/>
</dbReference>
<reference evidence="4 5" key="1">
    <citation type="submission" date="2020-04" db="EMBL/GenBank/DDBJ databases">
        <title>Thermobifida alba genome sequencing and assembly.</title>
        <authorList>
            <person name="Luzics S."/>
            <person name="Horvath B."/>
            <person name="Nagy I."/>
            <person name="Toth A."/>
            <person name="Nagy I."/>
            <person name="Kukolya J."/>
        </authorList>
    </citation>
    <scope>NUCLEOTIDE SEQUENCE [LARGE SCALE GENOMIC DNA]</scope>
    <source>
        <strain evidence="4 5">DSM 43795</strain>
    </source>
</reference>
<name>A0ABY4L5H8_THEAE</name>
<feature type="transmembrane region" description="Helical" evidence="2">
    <location>
        <begin position="240"/>
        <end position="258"/>
    </location>
</feature>
<feature type="transmembrane region" description="Helical" evidence="2">
    <location>
        <begin position="148"/>
        <end position="179"/>
    </location>
</feature>
<evidence type="ECO:0000313" key="5">
    <source>
        <dbReference type="Proteomes" id="UP000832041"/>
    </source>
</evidence>
<proteinExistence type="predicted"/>
<evidence type="ECO:0000256" key="2">
    <source>
        <dbReference type="SAM" id="Phobius"/>
    </source>
</evidence>
<evidence type="ECO:0000313" key="4">
    <source>
        <dbReference type="EMBL" id="UPT21528.1"/>
    </source>
</evidence>
<feature type="transmembrane region" description="Helical" evidence="2">
    <location>
        <begin position="263"/>
        <end position="283"/>
    </location>
</feature>
<feature type="transmembrane region" description="Helical" evidence="2">
    <location>
        <begin position="216"/>
        <end position="234"/>
    </location>
</feature>
<dbReference type="Pfam" id="PF09925">
    <property type="entry name" value="DUF2157"/>
    <property type="match status" value="1"/>
</dbReference>
<evidence type="ECO:0000259" key="3">
    <source>
        <dbReference type="Pfam" id="PF09925"/>
    </source>
</evidence>
<feature type="transmembrane region" description="Helical" evidence="2">
    <location>
        <begin position="116"/>
        <end position="136"/>
    </location>
</feature>
<organism evidence="4 5">
    <name type="scientific">Thermobifida alba</name>
    <name type="common">Thermomonospora alba</name>
    <dbReference type="NCBI Taxonomy" id="53522"/>
    <lineage>
        <taxon>Bacteria</taxon>
        <taxon>Bacillati</taxon>
        <taxon>Actinomycetota</taxon>
        <taxon>Actinomycetes</taxon>
        <taxon>Streptosporangiales</taxon>
        <taxon>Nocardiopsidaceae</taxon>
        <taxon>Thermobifida</taxon>
    </lineage>
</organism>
<feature type="region of interest" description="Disordered" evidence="1">
    <location>
        <begin position="322"/>
        <end position="341"/>
    </location>
</feature>
<keyword evidence="2" id="KW-0812">Transmembrane</keyword>
<accession>A0ABY4L5H8</accession>
<dbReference type="EMBL" id="CP051627">
    <property type="protein sequence ID" value="UPT21528.1"/>
    <property type="molecule type" value="Genomic_DNA"/>
</dbReference>
<dbReference type="InterPro" id="IPR018677">
    <property type="entry name" value="DUF2157"/>
</dbReference>
<feature type="transmembrane region" description="Helical" evidence="2">
    <location>
        <begin position="191"/>
        <end position="209"/>
    </location>
</feature>